<evidence type="ECO:0000313" key="1">
    <source>
        <dbReference type="EMBL" id="AVK72221.1"/>
    </source>
</evidence>
<organism evidence="1 2">
    <name type="scientific">Cupriavidus necator</name>
    <name type="common">Alcaligenes eutrophus</name>
    <name type="synonym">Ralstonia eutropha</name>
    <dbReference type="NCBI Taxonomy" id="106590"/>
    <lineage>
        <taxon>Bacteria</taxon>
        <taxon>Pseudomonadati</taxon>
        <taxon>Pseudomonadota</taxon>
        <taxon>Betaproteobacteria</taxon>
        <taxon>Burkholderiales</taxon>
        <taxon>Burkholderiaceae</taxon>
        <taxon>Cupriavidus</taxon>
    </lineage>
</organism>
<gene>
    <name evidence="1" type="ORF">BJN34_0200</name>
</gene>
<accession>A0A2P1DV02</accession>
<dbReference type="EMBL" id="CP017758">
    <property type="protein sequence ID" value="AVK72221.1"/>
    <property type="molecule type" value="Genomic_DNA"/>
</dbReference>
<dbReference type="Proteomes" id="UP000189627">
    <property type="component" value="Chromosome 2"/>
</dbReference>
<dbReference type="KEGG" id="cuh:BJN34_0200"/>
<protein>
    <submittedName>
        <fullName evidence="1">Uncharacterized protein</fullName>
    </submittedName>
</protein>
<name>A0A2P1DV02_CUPNE</name>
<evidence type="ECO:0000313" key="2">
    <source>
        <dbReference type="Proteomes" id="UP000189627"/>
    </source>
</evidence>
<dbReference type="AlphaFoldDB" id="A0A2P1DV02"/>
<sequence>MAIWKTRPIDEVHEVVLVRWKVFETERGECHFVGTRPGRGTGRVSSAIVEFDARTCVGVTRSGRRYVLEGAPGTSLEGEVTWAGWCQVNRVASYRDVTDESLVGGAGETT</sequence>
<reference evidence="2" key="1">
    <citation type="submission" date="2017-02" db="EMBL/GenBank/DDBJ databases">
        <title>Complete genome sequence of Cupriavidus necator strain NH9, a 3-chlorobenzoate degrader.</title>
        <authorList>
            <person name="Moriuchi R."/>
            <person name="Dohra H."/>
            <person name="Ogawa N."/>
        </authorList>
    </citation>
    <scope>NUCLEOTIDE SEQUENCE [LARGE SCALE GENOMIC DNA]</scope>
    <source>
        <strain evidence="2">NH9</strain>
    </source>
</reference>
<proteinExistence type="predicted"/>